<feature type="compositionally biased region" description="Basic and acidic residues" evidence="7">
    <location>
        <begin position="207"/>
        <end position="233"/>
    </location>
</feature>
<comment type="similarity">
    <text evidence="2 6">Belongs to the 2-oxoacid dehydrogenase family.</text>
</comment>
<evidence type="ECO:0000259" key="9">
    <source>
        <dbReference type="PROSITE" id="PS51826"/>
    </source>
</evidence>
<dbReference type="PROSITE" id="PS00189">
    <property type="entry name" value="LIPOYL"/>
    <property type="match status" value="1"/>
</dbReference>
<dbReference type="Pfam" id="PF02817">
    <property type="entry name" value="E3_binding"/>
    <property type="match status" value="1"/>
</dbReference>
<feature type="compositionally biased region" description="Low complexity" evidence="7">
    <location>
        <begin position="120"/>
        <end position="145"/>
    </location>
</feature>
<dbReference type="Pfam" id="PF00198">
    <property type="entry name" value="2-oxoacid_dh"/>
    <property type="match status" value="1"/>
</dbReference>
<dbReference type="SUPFAM" id="SSF47005">
    <property type="entry name" value="Peripheral subunit-binding domain of 2-oxo acid dehydrogenase complex"/>
    <property type="match status" value="1"/>
</dbReference>
<dbReference type="SUPFAM" id="SSF52777">
    <property type="entry name" value="CoA-dependent acyltransferases"/>
    <property type="match status" value="1"/>
</dbReference>
<evidence type="ECO:0000259" key="8">
    <source>
        <dbReference type="PROSITE" id="PS50968"/>
    </source>
</evidence>
<dbReference type="GO" id="GO:0006086">
    <property type="term" value="P:pyruvate decarboxylation to acetyl-CoA"/>
    <property type="evidence" value="ECO:0007669"/>
    <property type="project" value="InterPro"/>
</dbReference>
<protein>
    <recommendedName>
        <fullName evidence="6">Dihydrolipoamide acetyltransferase component of pyruvate dehydrogenase complex</fullName>
        <ecNumber evidence="6">2.3.1.-</ecNumber>
    </recommendedName>
</protein>
<feature type="domain" description="Lipoyl-binding" evidence="8">
    <location>
        <begin position="1"/>
        <end position="76"/>
    </location>
</feature>
<keyword evidence="4 6" id="KW-0450">Lipoyl</keyword>
<evidence type="ECO:0000256" key="7">
    <source>
        <dbReference type="SAM" id="MobiDB-lite"/>
    </source>
</evidence>
<dbReference type="InterPro" id="IPR036625">
    <property type="entry name" value="E3-bd_dom_sf"/>
</dbReference>
<feature type="region of interest" description="Disordered" evidence="7">
    <location>
        <begin position="77"/>
        <end position="145"/>
    </location>
</feature>
<feature type="region of interest" description="Disordered" evidence="7">
    <location>
        <begin position="176"/>
        <end position="233"/>
    </location>
</feature>
<proteinExistence type="inferred from homology"/>
<dbReference type="InterPro" id="IPR000089">
    <property type="entry name" value="Biotin_lipoyl"/>
</dbReference>
<dbReference type="InterPro" id="IPR045257">
    <property type="entry name" value="E2/Pdx1"/>
</dbReference>
<sequence>MPEIFMPRLSDTMEEGTISRWLKREGDQIRRGDVLAEIETDKAVMELEAYEEGPLTRILVPEGGAVPIGAPVAVVGTGAGTETGTSTGTSTGAGAEAGAEPGQPARPPATPEPATPEPTAPEQAAPAQPSEPVSPIRLPSSPLSRRLASRHGIDITTLTGSGPGGRVIRADVEEAIARRDERPATTRTARTARPEAASPAEPTPRASRAEEKTPERAETVREGEEREIEKAEKAGDVEEVPLTAVRRITARRLIQSVQQAPHFYLTTMVDAEPLLAFRAEVNTRLGERGPRVTVTDLIVKACAIELREHPEVNASWADTRILRHRRVHIGIAVALDDGLIVPVVHDADVRTLTEIAREAHALADKARAGRLTLDELGGGTFTVSNLGPFGIDHFTAVINPPQAAILAVGAAQPQPVVRDGELAVGTMMALTLSIDHRVLDGATGAAFLTGLKELLQQPLRMVV</sequence>
<dbReference type="AlphaFoldDB" id="A0A8J3W160"/>
<keyword evidence="3 6" id="KW-0808">Transferase</keyword>
<evidence type="ECO:0000256" key="3">
    <source>
        <dbReference type="ARBA" id="ARBA00022679"/>
    </source>
</evidence>
<keyword evidence="11" id="KW-1185">Reference proteome</keyword>
<dbReference type="InterPro" id="IPR003016">
    <property type="entry name" value="2-oxoA_DH_lipoyl-BS"/>
</dbReference>
<dbReference type="InterPro" id="IPR023213">
    <property type="entry name" value="CAT-like_dom_sf"/>
</dbReference>
<dbReference type="SUPFAM" id="SSF51230">
    <property type="entry name" value="Single hybrid motif"/>
    <property type="match status" value="1"/>
</dbReference>
<dbReference type="InterPro" id="IPR004167">
    <property type="entry name" value="PSBD"/>
</dbReference>
<evidence type="ECO:0000256" key="4">
    <source>
        <dbReference type="ARBA" id="ARBA00022823"/>
    </source>
</evidence>
<feature type="compositionally biased region" description="Pro residues" evidence="7">
    <location>
        <begin position="104"/>
        <end position="119"/>
    </location>
</feature>
<comment type="caution">
    <text evidence="10">The sequence shown here is derived from an EMBL/GenBank/DDBJ whole genome shotgun (WGS) entry which is preliminary data.</text>
</comment>
<dbReference type="FunFam" id="3.30.559.10:FF:000007">
    <property type="entry name" value="Dihydrolipoamide acetyltransferase component of pyruvate dehydrogenase complex"/>
    <property type="match status" value="1"/>
</dbReference>
<dbReference type="RefSeq" id="WP_204017478.1">
    <property type="nucleotide sequence ID" value="NZ_BOOG01000040.1"/>
</dbReference>
<dbReference type="InterPro" id="IPR001078">
    <property type="entry name" value="2-oxoacid_DH_actylTfrase"/>
</dbReference>
<dbReference type="PROSITE" id="PS51826">
    <property type="entry name" value="PSBD"/>
    <property type="match status" value="1"/>
</dbReference>
<dbReference type="Gene3D" id="4.10.320.10">
    <property type="entry name" value="E3-binding domain"/>
    <property type="match status" value="1"/>
</dbReference>
<dbReference type="InterPro" id="IPR011053">
    <property type="entry name" value="Single_hybrid_motif"/>
</dbReference>
<evidence type="ECO:0000256" key="5">
    <source>
        <dbReference type="ARBA" id="ARBA00023315"/>
    </source>
</evidence>
<keyword evidence="5 6" id="KW-0012">Acyltransferase</keyword>
<organism evidence="10 11">
    <name type="scientific">Sphaerimonospora thailandensis</name>
    <dbReference type="NCBI Taxonomy" id="795644"/>
    <lineage>
        <taxon>Bacteria</taxon>
        <taxon>Bacillati</taxon>
        <taxon>Actinomycetota</taxon>
        <taxon>Actinomycetes</taxon>
        <taxon>Streptosporangiales</taxon>
        <taxon>Streptosporangiaceae</taxon>
        <taxon>Sphaerimonospora</taxon>
    </lineage>
</organism>
<comment type="cofactor">
    <cofactor evidence="1 6">
        <name>(R)-lipoate</name>
        <dbReference type="ChEBI" id="CHEBI:83088"/>
    </cofactor>
</comment>
<dbReference type="PROSITE" id="PS50968">
    <property type="entry name" value="BIOTINYL_LIPOYL"/>
    <property type="match status" value="1"/>
</dbReference>
<name>A0A8J3W160_9ACTN</name>
<evidence type="ECO:0000256" key="1">
    <source>
        <dbReference type="ARBA" id="ARBA00001938"/>
    </source>
</evidence>
<dbReference type="Proteomes" id="UP000610966">
    <property type="component" value="Unassembled WGS sequence"/>
</dbReference>
<gene>
    <name evidence="10" type="ORF">Mth01_40460</name>
</gene>
<dbReference type="Pfam" id="PF00364">
    <property type="entry name" value="Biotin_lipoyl"/>
    <property type="match status" value="1"/>
</dbReference>
<dbReference type="PANTHER" id="PTHR23151">
    <property type="entry name" value="DIHYDROLIPOAMIDE ACETYL/SUCCINYL-TRANSFERASE-RELATED"/>
    <property type="match status" value="1"/>
</dbReference>
<dbReference type="PANTHER" id="PTHR23151:SF90">
    <property type="entry name" value="DIHYDROLIPOYLLYSINE-RESIDUE ACETYLTRANSFERASE COMPONENT OF PYRUVATE DEHYDROGENASE COMPLEX, MITOCHONDRIAL-RELATED"/>
    <property type="match status" value="1"/>
</dbReference>
<dbReference type="CDD" id="cd06849">
    <property type="entry name" value="lipoyl_domain"/>
    <property type="match status" value="1"/>
</dbReference>
<reference evidence="10" key="1">
    <citation type="submission" date="2021-01" db="EMBL/GenBank/DDBJ databases">
        <title>Whole genome shotgun sequence of Sphaerimonospora thailandensis NBRC 107569.</title>
        <authorList>
            <person name="Komaki H."/>
            <person name="Tamura T."/>
        </authorList>
    </citation>
    <scope>NUCLEOTIDE SEQUENCE</scope>
    <source>
        <strain evidence="10">NBRC 107569</strain>
    </source>
</reference>
<dbReference type="Gene3D" id="3.30.559.10">
    <property type="entry name" value="Chloramphenicol acetyltransferase-like domain"/>
    <property type="match status" value="1"/>
</dbReference>
<dbReference type="GO" id="GO:0045254">
    <property type="term" value="C:pyruvate dehydrogenase complex"/>
    <property type="evidence" value="ECO:0007669"/>
    <property type="project" value="InterPro"/>
</dbReference>
<dbReference type="Gene3D" id="2.40.50.100">
    <property type="match status" value="1"/>
</dbReference>
<feature type="compositionally biased region" description="Low complexity" evidence="7">
    <location>
        <begin position="185"/>
        <end position="206"/>
    </location>
</feature>
<accession>A0A8J3W160</accession>
<dbReference type="GO" id="GO:0016746">
    <property type="term" value="F:acyltransferase activity"/>
    <property type="evidence" value="ECO:0007669"/>
    <property type="project" value="UniProtKB-KW"/>
</dbReference>
<keyword evidence="10" id="KW-0670">Pyruvate</keyword>
<evidence type="ECO:0000256" key="6">
    <source>
        <dbReference type="RuleBase" id="RU003423"/>
    </source>
</evidence>
<dbReference type="EMBL" id="BOOG01000040">
    <property type="protein sequence ID" value="GIH71793.1"/>
    <property type="molecule type" value="Genomic_DNA"/>
</dbReference>
<feature type="compositionally biased region" description="Low complexity" evidence="7">
    <location>
        <begin position="77"/>
        <end position="103"/>
    </location>
</feature>
<evidence type="ECO:0000313" key="10">
    <source>
        <dbReference type="EMBL" id="GIH71793.1"/>
    </source>
</evidence>
<evidence type="ECO:0000313" key="11">
    <source>
        <dbReference type="Proteomes" id="UP000610966"/>
    </source>
</evidence>
<dbReference type="EC" id="2.3.1.-" evidence="6"/>
<feature type="domain" description="Peripheral subunit-binding (PSBD)" evidence="9">
    <location>
        <begin position="139"/>
        <end position="176"/>
    </location>
</feature>
<evidence type="ECO:0000256" key="2">
    <source>
        <dbReference type="ARBA" id="ARBA00007317"/>
    </source>
</evidence>